<reference evidence="2" key="2">
    <citation type="submission" date="2020-05" db="UniProtKB">
        <authorList>
            <consortium name="EnsemblMetazoa"/>
        </authorList>
    </citation>
    <scope>IDENTIFICATION</scope>
    <source>
        <strain evidence="2">WRAIR2</strain>
    </source>
</reference>
<reference evidence="3" key="1">
    <citation type="submission" date="2013-03" db="EMBL/GenBank/DDBJ databases">
        <title>The Genome Sequence of Anopheles dirus WRAIR2.</title>
        <authorList>
            <consortium name="The Broad Institute Genomics Platform"/>
            <person name="Neafsey D.E."/>
            <person name="Walton C."/>
            <person name="Walker B."/>
            <person name="Young S.K."/>
            <person name="Zeng Q."/>
            <person name="Gargeya S."/>
            <person name="Fitzgerald M."/>
            <person name="Haas B."/>
            <person name="Abouelleil A."/>
            <person name="Allen A.W."/>
            <person name="Alvarado L."/>
            <person name="Arachchi H.M."/>
            <person name="Berlin A.M."/>
            <person name="Chapman S.B."/>
            <person name="Gainer-Dewar J."/>
            <person name="Goldberg J."/>
            <person name="Griggs A."/>
            <person name="Gujja S."/>
            <person name="Hansen M."/>
            <person name="Howarth C."/>
            <person name="Imamovic A."/>
            <person name="Ireland A."/>
            <person name="Larimer J."/>
            <person name="McCowan C."/>
            <person name="Murphy C."/>
            <person name="Pearson M."/>
            <person name="Poon T.W."/>
            <person name="Priest M."/>
            <person name="Roberts A."/>
            <person name="Saif S."/>
            <person name="Shea T."/>
            <person name="Sisk P."/>
            <person name="Sykes S."/>
            <person name="Wortman J."/>
            <person name="Nusbaum C."/>
            <person name="Birren B."/>
        </authorList>
    </citation>
    <scope>NUCLEOTIDE SEQUENCE [LARGE SCALE GENOMIC DNA]</scope>
    <source>
        <strain evidence="3">WRAIR2</strain>
    </source>
</reference>
<proteinExistence type="predicted"/>
<dbReference type="EnsemblMetazoa" id="ADIR014082-RB">
    <property type="protein sequence ID" value="ADIR014082-PB"/>
    <property type="gene ID" value="ADIR014082"/>
</dbReference>
<keyword evidence="3" id="KW-1185">Reference proteome</keyword>
<name>A0A182NVZ2_9DIPT</name>
<dbReference type="Proteomes" id="UP000075884">
    <property type="component" value="Unassembled WGS sequence"/>
</dbReference>
<evidence type="ECO:0000313" key="2">
    <source>
        <dbReference type="EnsemblMetazoa" id="ADIR014082-PB"/>
    </source>
</evidence>
<dbReference type="VEuPathDB" id="VectorBase:ADIR014082"/>
<accession>A0A182NVZ2</accession>
<protein>
    <submittedName>
        <fullName evidence="2">Uncharacterized protein</fullName>
    </submittedName>
</protein>
<dbReference type="AlphaFoldDB" id="A0A182NVZ2"/>
<evidence type="ECO:0000256" key="1">
    <source>
        <dbReference type="SAM" id="MobiDB-lite"/>
    </source>
</evidence>
<sequence>REREKKNQRNTSKKSNGNGTTFNGRDAQSNERTTAKVVQIPVIYIRCV</sequence>
<organism evidence="2 3">
    <name type="scientific">Anopheles dirus</name>
    <dbReference type="NCBI Taxonomy" id="7168"/>
    <lineage>
        <taxon>Eukaryota</taxon>
        <taxon>Metazoa</taxon>
        <taxon>Ecdysozoa</taxon>
        <taxon>Arthropoda</taxon>
        <taxon>Hexapoda</taxon>
        <taxon>Insecta</taxon>
        <taxon>Pterygota</taxon>
        <taxon>Neoptera</taxon>
        <taxon>Endopterygota</taxon>
        <taxon>Diptera</taxon>
        <taxon>Nematocera</taxon>
        <taxon>Culicoidea</taxon>
        <taxon>Culicidae</taxon>
        <taxon>Anophelinae</taxon>
        <taxon>Anopheles</taxon>
    </lineage>
</organism>
<evidence type="ECO:0000313" key="3">
    <source>
        <dbReference type="Proteomes" id="UP000075884"/>
    </source>
</evidence>
<feature type="region of interest" description="Disordered" evidence="1">
    <location>
        <begin position="1"/>
        <end position="34"/>
    </location>
</feature>
<feature type="compositionally biased region" description="Polar residues" evidence="1">
    <location>
        <begin position="13"/>
        <end position="32"/>
    </location>
</feature>